<dbReference type="OrthoDB" id="6223128at2759"/>
<feature type="domain" description="Deltamethrin resistance protein prag01" evidence="2">
    <location>
        <begin position="40"/>
        <end position="85"/>
    </location>
</feature>
<protein>
    <submittedName>
        <fullName evidence="5">Deltameth_res domain-containing protein</fullName>
    </submittedName>
</protein>
<evidence type="ECO:0000256" key="1">
    <source>
        <dbReference type="SAM" id="Phobius"/>
    </source>
</evidence>
<organism evidence="5">
    <name type="scientific">Hymenolepis diminuta</name>
    <name type="common">Rat tapeworm</name>
    <dbReference type="NCBI Taxonomy" id="6216"/>
    <lineage>
        <taxon>Eukaryota</taxon>
        <taxon>Metazoa</taxon>
        <taxon>Spiralia</taxon>
        <taxon>Lophotrochozoa</taxon>
        <taxon>Platyhelminthes</taxon>
        <taxon>Cestoda</taxon>
        <taxon>Eucestoda</taxon>
        <taxon>Cyclophyllidea</taxon>
        <taxon>Hymenolepididae</taxon>
        <taxon>Hymenolepis</taxon>
    </lineage>
</organism>
<keyword evidence="1" id="KW-0812">Transmembrane</keyword>
<dbReference type="WBParaSite" id="HDID_0000706701-mRNA-1">
    <property type="protein sequence ID" value="HDID_0000706701-mRNA-1"/>
    <property type="gene ID" value="HDID_0000706701"/>
</dbReference>
<sequence>MSSLLARSVFCVFIPVFRQNEASVASLHTKPMRFPEVSYNEMTKPEGSWKAKMDQLNAEYNKYMYAGVATLCVSLAITYYSLDMFKYKELPHKNTPEGLAFLHPDPEVLEDIQR</sequence>
<name>A0A0R3SPX4_HYMDI</name>
<keyword evidence="1" id="KW-0472">Membrane</keyword>
<evidence type="ECO:0000313" key="5">
    <source>
        <dbReference type="WBParaSite" id="HDID_0000706701-mRNA-1"/>
    </source>
</evidence>
<dbReference type="Proteomes" id="UP000274504">
    <property type="component" value="Unassembled WGS sequence"/>
</dbReference>
<evidence type="ECO:0000313" key="3">
    <source>
        <dbReference type="EMBL" id="VDL59383.1"/>
    </source>
</evidence>
<dbReference type="AlphaFoldDB" id="A0A0R3SPX4"/>
<dbReference type="EMBL" id="UYSG01010901">
    <property type="protein sequence ID" value="VDL59383.1"/>
    <property type="molecule type" value="Genomic_DNA"/>
</dbReference>
<evidence type="ECO:0000313" key="4">
    <source>
        <dbReference type="Proteomes" id="UP000274504"/>
    </source>
</evidence>
<evidence type="ECO:0000259" key="2">
    <source>
        <dbReference type="Pfam" id="PF16020"/>
    </source>
</evidence>
<dbReference type="Pfam" id="PF16020">
    <property type="entry name" value="Deltameth_res"/>
    <property type="match status" value="1"/>
</dbReference>
<reference evidence="5" key="1">
    <citation type="submission" date="2017-02" db="UniProtKB">
        <authorList>
            <consortium name="WormBaseParasite"/>
        </authorList>
    </citation>
    <scope>IDENTIFICATION</scope>
</reference>
<proteinExistence type="predicted"/>
<reference evidence="3 4" key="2">
    <citation type="submission" date="2018-11" db="EMBL/GenBank/DDBJ databases">
        <authorList>
            <consortium name="Pathogen Informatics"/>
        </authorList>
    </citation>
    <scope>NUCLEOTIDE SEQUENCE [LARGE SCALE GENOMIC DNA]</scope>
</reference>
<accession>A0A0R3SPX4</accession>
<feature type="transmembrane region" description="Helical" evidence="1">
    <location>
        <begin position="63"/>
        <end position="82"/>
    </location>
</feature>
<dbReference type="InterPro" id="IPR031973">
    <property type="entry name" value="Deltameth_res_prag01"/>
</dbReference>
<gene>
    <name evidence="3" type="ORF">HDID_LOCUS7065</name>
</gene>
<keyword evidence="1" id="KW-1133">Transmembrane helix</keyword>